<gene>
    <name evidence="1" type="primary">NAG1_3</name>
    <name evidence="1" type="ORF">DSO57_1003662</name>
</gene>
<accession>A0ACC2T8H7</accession>
<dbReference type="EMBL" id="QTSX02003559">
    <property type="protein sequence ID" value="KAJ9070800.1"/>
    <property type="molecule type" value="Genomic_DNA"/>
</dbReference>
<keyword evidence="1" id="KW-0326">Glycosidase</keyword>
<keyword evidence="1" id="KW-0413">Isomerase</keyword>
<organism evidence="1 2">
    <name type="scientific">Entomophthora muscae</name>
    <dbReference type="NCBI Taxonomy" id="34485"/>
    <lineage>
        <taxon>Eukaryota</taxon>
        <taxon>Fungi</taxon>
        <taxon>Fungi incertae sedis</taxon>
        <taxon>Zoopagomycota</taxon>
        <taxon>Entomophthoromycotina</taxon>
        <taxon>Entomophthoromycetes</taxon>
        <taxon>Entomophthorales</taxon>
        <taxon>Entomophthoraceae</taxon>
        <taxon>Entomophthora</taxon>
    </lineage>
</organism>
<keyword evidence="1" id="KW-0378">Hydrolase</keyword>
<comment type="caution">
    <text evidence="1">The sequence shown here is derived from an EMBL/GenBank/DDBJ whole genome shotgun (WGS) entry which is preliminary data.</text>
</comment>
<reference evidence="1" key="1">
    <citation type="submission" date="2022-04" db="EMBL/GenBank/DDBJ databases">
        <title>Genome of the entomopathogenic fungus Entomophthora muscae.</title>
        <authorList>
            <person name="Elya C."/>
            <person name="Lovett B.R."/>
            <person name="Lee E."/>
            <person name="Macias A.M."/>
            <person name="Hajek A.E."/>
            <person name="De Bivort B.L."/>
            <person name="Kasson M.T."/>
            <person name="De Fine Licht H.H."/>
            <person name="Stajich J.E."/>
        </authorList>
    </citation>
    <scope>NUCLEOTIDE SEQUENCE</scope>
    <source>
        <strain evidence="1">Berkeley</strain>
    </source>
</reference>
<dbReference type="Proteomes" id="UP001165960">
    <property type="component" value="Unassembled WGS sequence"/>
</dbReference>
<keyword evidence="2" id="KW-1185">Reference proteome</keyword>
<proteinExistence type="predicted"/>
<dbReference type="EC" id="3.2.1.52" evidence="1"/>
<evidence type="ECO:0000313" key="2">
    <source>
        <dbReference type="Proteomes" id="UP001165960"/>
    </source>
</evidence>
<sequence>MIFFYLLSLLSVAVSDPQAVWPKPAQIKPGSQVFKVSEQFKLVTDSTSTELEEMMDRYVKLIQTTRWIPINPGFQAKDKINGTLNQVKITVTSDDINLNETTDESYTLKLAEQGSTLVAKTIYGARHGLETLYQMIQYQSGQRLITKMPLEIVDQPKYKHRGLLLDTSHNFFPLKDIKRTIETMGRNKMNVFHWHIVDSGTWLFQSHSHTLLLNRSVIFHDQFYTYKNISHIVAFAKTHGVRVIPELQVPIDSYAVSKAYPELMICKETPKKKCLLDITNVSSIALIDNLIDEFIKAFPDARLHLSGTNVKLSNYPAIENYIEENPEFNTAANVSETFAKRIYDYAKTKNKDIMVNGEMVSGTSVFPKNTLVQATTPDEANIANKKSLPFIVASANHWHLNCTPARKPTPGIPQCNSKTWQEIYTLDLQNYITFKPGTAPIGGEVALFSQQADTYSLDYLLWPRSSAAAAEVLWAEPNLDGNTVFIPADTLARLSNFRFRLLAHGIKAMPLQSLLCAFDPTRCDID</sequence>
<protein>
    <submittedName>
        <fullName evidence="1">Glucosamine-6-phosphate isomerase (Glucosamine-6-phosphate deaminase) (GNPDA) (GlcN6P deaminase)</fullName>
        <ecNumber evidence="1">3.2.1.52</ecNumber>
    </submittedName>
</protein>
<name>A0ACC2T8H7_9FUNG</name>
<evidence type="ECO:0000313" key="1">
    <source>
        <dbReference type="EMBL" id="KAJ9070800.1"/>
    </source>
</evidence>